<accession>A0ABP3LL24</accession>
<dbReference type="EMBL" id="BAAADB010000004">
    <property type="protein sequence ID" value="GAA0502517.1"/>
    <property type="molecule type" value="Genomic_DNA"/>
</dbReference>
<keyword evidence="2" id="KW-1185">Reference proteome</keyword>
<sequence>MRGTPLTLRVTGSWGVLGVIWMVLREMVGKGGRVASVACAPQHARAAWAAMTEFREIRFMVGQRLAAWTVPVSFAGPGGVQGSWLELDFVGEFNRPPAKVPRYPA</sequence>
<proteinExistence type="predicted"/>
<evidence type="ECO:0000313" key="1">
    <source>
        <dbReference type="EMBL" id="GAA0502517.1"/>
    </source>
</evidence>
<organism evidence="1 2">
    <name type="scientific">Deinococcus depolymerans</name>
    <dbReference type="NCBI Taxonomy" id="392408"/>
    <lineage>
        <taxon>Bacteria</taxon>
        <taxon>Thermotogati</taxon>
        <taxon>Deinococcota</taxon>
        <taxon>Deinococci</taxon>
        <taxon>Deinococcales</taxon>
        <taxon>Deinococcaceae</taxon>
        <taxon>Deinococcus</taxon>
    </lineage>
</organism>
<name>A0ABP3LL24_9DEIO</name>
<evidence type="ECO:0000313" key="2">
    <source>
        <dbReference type="Proteomes" id="UP001500191"/>
    </source>
</evidence>
<reference evidence="2" key="1">
    <citation type="journal article" date="2019" name="Int. J. Syst. Evol. Microbiol.">
        <title>The Global Catalogue of Microorganisms (GCM) 10K type strain sequencing project: providing services to taxonomists for standard genome sequencing and annotation.</title>
        <authorList>
            <consortium name="The Broad Institute Genomics Platform"/>
            <consortium name="The Broad Institute Genome Sequencing Center for Infectious Disease"/>
            <person name="Wu L."/>
            <person name="Ma J."/>
        </authorList>
    </citation>
    <scope>NUCLEOTIDE SEQUENCE [LARGE SCALE GENOMIC DNA]</scope>
    <source>
        <strain evidence="2">JCM 14368</strain>
    </source>
</reference>
<protein>
    <submittedName>
        <fullName evidence="1">Uncharacterized protein</fullName>
    </submittedName>
</protein>
<gene>
    <name evidence="1" type="ORF">GCM10008937_07730</name>
</gene>
<comment type="caution">
    <text evidence="1">The sequence shown here is derived from an EMBL/GenBank/DDBJ whole genome shotgun (WGS) entry which is preliminary data.</text>
</comment>
<dbReference type="Proteomes" id="UP001500191">
    <property type="component" value="Unassembled WGS sequence"/>
</dbReference>